<accession>A0A1J1IAH2</accession>
<keyword evidence="1" id="KW-0812">Transmembrane</keyword>
<keyword evidence="2" id="KW-0732">Signal</keyword>
<keyword evidence="1" id="KW-0472">Membrane</keyword>
<organism evidence="3 4">
    <name type="scientific">Clunio marinus</name>
    <dbReference type="NCBI Taxonomy" id="568069"/>
    <lineage>
        <taxon>Eukaryota</taxon>
        <taxon>Metazoa</taxon>
        <taxon>Ecdysozoa</taxon>
        <taxon>Arthropoda</taxon>
        <taxon>Hexapoda</taxon>
        <taxon>Insecta</taxon>
        <taxon>Pterygota</taxon>
        <taxon>Neoptera</taxon>
        <taxon>Endopterygota</taxon>
        <taxon>Diptera</taxon>
        <taxon>Nematocera</taxon>
        <taxon>Chironomoidea</taxon>
        <taxon>Chironomidae</taxon>
        <taxon>Clunio</taxon>
    </lineage>
</organism>
<reference evidence="3 4" key="1">
    <citation type="submission" date="2015-04" db="EMBL/GenBank/DDBJ databases">
        <authorList>
            <person name="Syromyatnikov M.Y."/>
            <person name="Popov V.N."/>
        </authorList>
    </citation>
    <scope>NUCLEOTIDE SEQUENCE [LARGE SCALE GENOMIC DNA]</scope>
</reference>
<evidence type="ECO:0000256" key="1">
    <source>
        <dbReference type="SAM" id="Phobius"/>
    </source>
</evidence>
<proteinExistence type="predicted"/>
<evidence type="ECO:0000313" key="4">
    <source>
        <dbReference type="Proteomes" id="UP000183832"/>
    </source>
</evidence>
<name>A0A1J1IAH2_9DIPT</name>
<sequence length="113" mass="13190">MSVRVFLVFSSLLVLSYAQMFPKQPQGGDPKGVCTINGRVYYGIDCWCYTSRTGSVLLFSVFIILIAFFFLSGCIWTCIFRTYKRLFRRRDYEGASLHSSRHSLRRQTHVWNN</sequence>
<gene>
    <name evidence="3" type="ORF">CLUMA_CG008721</name>
</gene>
<evidence type="ECO:0000256" key="2">
    <source>
        <dbReference type="SAM" id="SignalP"/>
    </source>
</evidence>
<protein>
    <submittedName>
        <fullName evidence="3">CLUMA_CG008721, isoform A</fullName>
    </submittedName>
</protein>
<evidence type="ECO:0000313" key="3">
    <source>
        <dbReference type="EMBL" id="CRK95425.1"/>
    </source>
</evidence>
<feature type="signal peptide" evidence="2">
    <location>
        <begin position="1"/>
        <end position="18"/>
    </location>
</feature>
<dbReference type="EMBL" id="CVRI01000041">
    <property type="protein sequence ID" value="CRK95425.1"/>
    <property type="molecule type" value="Genomic_DNA"/>
</dbReference>
<feature type="chain" id="PRO_5013357564" evidence="2">
    <location>
        <begin position="19"/>
        <end position="113"/>
    </location>
</feature>
<keyword evidence="1" id="KW-1133">Transmembrane helix</keyword>
<dbReference type="AlphaFoldDB" id="A0A1J1IAH2"/>
<dbReference type="OrthoDB" id="7782213at2759"/>
<dbReference type="Proteomes" id="UP000183832">
    <property type="component" value="Unassembled WGS sequence"/>
</dbReference>
<feature type="transmembrane region" description="Helical" evidence="1">
    <location>
        <begin position="57"/>
        <end position="80"/>
    </location>
</feature>
<keyword evidence="4" id="KW-1185">Reference proteome</keyword>